<evidence type="ECO:0000256" key="2">
    <source>
        <dbReference type="ARBA" id="ARBA00023157"/>
    </source>
</evidence>
<keyword evidence="6" id="KW-1185">Reference proteome</keyword>
<evidence type="ECO:0000313" key="6">
    <source>
        <dbReference type="Proteomes" id="UP000070444"/>
    </source>
</evidence>
<gene>
    <name evidence="5" type="ORF">CONCODRAFT_72690</name>
</gene>
<dbReference type="InterPro" id="IPR033116">
    <property type="entry name" value="TRYPSIN_SER"/>
</dbReference>
<dbReference type="InterPro" id="IPR009003">
    <property type="entry name" value="Peptidase_S1_PA"/>
</dbReference>
<dbReference type="InterPro" id="IPR050430">
    <property type="entry name" value="Peptidase_S1"/>
</dbReference>
<evidence type="ECO:0000256" key="3">
    <source>
        <dbReference type="RuleBase" id="RU363034"/>
    </source>
</evidence>
<dbReference type="CDD" id="cd00190">
    <property type="entry name" value="Tryp_SPc"/>
    <property type="match status" value="1"/>
</dbReference>
<dbReference type="InterPro" id="IPR001254">
    <property type="entry name" value="Trypsin_dom"/>
</dbReference>
<evidence type="ECO:0000259" key="4">
    <source>
        <dbReference type="PROSITE" id="PS50240"/>
    </source>
</evidence>
<keyword evidence="3" id="KW-0378">Hydrolase</keyword>
<dbReference type="Gene3D" id="2.40.10.10">
    <property type="entry name" value="Trypsin-like serine proteases"/>
    <property type="match status" value="1"/>
</dbReference>
<dbReference type="PROSITE" id="PS50240">
    <property type="entry name" value="TRYPSIN_DOM"/>
    <property type="match status" value="1"/>
</dbReference>
<dbReference type="GO" id="GO:0006508">
    <property type="term" value="P:proteolysis"/>
    <property type="evidence" value="ECO:0007669"/>
    <property type="project" value="UniProtKB-KW"/>
</dbReference>
<evidence type="ECO:0000313" key="5">
    <source>
        <dbReference type="EMBL" id="KXN67816.1"/>
    </source>
</evidence>
<dbReference type="SUPFAM" id="SSF50494">
    <property type="entry name" value="Trypsin-like serine proteases"/>
    <property type="match status" value="1"/>
</dbReference>
<protein>
    <submittedName>
        <fullName evidence="5">Trypsin-like serine protease</fullName>
    </submittedName>
</protein>
<dbReference type="EMBL" id="KQ964611">
    <property type="protein sequence ID" value="KXN67816.1"/>
    <property type="molecule type" value="Genomic_DNA"/>
</dbReference>
<dbReference type="PROSITE" id="PS00134">
    <property type="entry name" value="TRYPSIN_HIS"/>
    <property type="match status" value="1"/>
</dbReference>
<dbReference type="OrthoDB" id="6380398at2759"/>
<dbReference type="InterPro" id="IPR018114">
    <property type="entry name" value="TRYPSIN_HIS"/>
</dbReference>
<dbReference type="AlphaFoldDB" id="A0A137NYF7"/>
<sequence length="243" mass="25924">MYKSPGPSDRIINGKPSKGYPWVASLQMSGGSHFCGGALIAPSVVLTAGHCVIGLGASEISVQIGSQKLDDAKDLGTRYNVQSIYIPENFMLTHNPQGKGLIDLSNDIAILKLSKVSTLPTIKLDFDDIQKKSGDLVTAMGYGRVGGEIANQSPRPLNEVKLQISPDNYCENIFQMFNKTQSLCLIGTDDNMNGSTCKGDSGGPLLFQNMAIGVVSYGKLGCSGGVSVFTKISAYSEFIKQFI</sequence>
<dbReference type="FunFam" id="2.40.10.10:FF:000068">
    <property type="entry name" value="transmembrane protease serine 2"/>
    <property type="match status" value="1"/>
</dbReference>
<dbReference type="InterPro" id="IPR001314">
    <property type="entry name" value="Peptidase_S1A"/>
</dbReference>
<accession>A0A137NYF7</accession>
<keyword evidence="3" id="KW-0720">Serine protease</keyword>
<proteinExistence type="inferred from homology"/>
<comment type="similarity">
    <text evidence="1">Belongs to the peptidase S1 family.</text>
</comment>
<dbReference type="PANTHER" id="PTHR24276:SF91">
    <property type="entry name" value="AT26814P-RELATED"/>
    <property type="match status" value="1"/>
</dbReference>
<dbReference type="STRING" id="796925.A0A137NYF7"/>
<dbReference type="Proteomes" id="UP000070444">
    <property type="component" value="Unassembled WGS sequence"/>
</dbReference>
<reference evidence="5 6" key="1">
    <citation type="journal article" date="2015" name="Genome Biol. Evol.">
        <title>Phylogenomic analyses indicate that early fungi evolved digesting cell walls of algal ancestors of land plants.</title>
        <authorList>
            <person name="Chang Y."/>
            <person name="Wang S."/>
            <person name="Sekimoto S."/>
            <person name="Aerts A.L."/>
            <person name="Choi C."/>
            <person name="Clum A."/>
            <person name="LaButti K.M."/>
            <person name="Lindquist E.A."/>
            <person name="Yee Ngan C."/>
            <person name="Ohm R.A."/>
            <person name="Salamov A.A."/>
            <person name="Grigoriev I.V."/>
            <person name="Spatafora J.W."/>
            <person name="Berbee M.L."/>
        </authorList>
    </citation>
    <scope>NUCLEOTIDE SEQUENCE [LARGE SCALE GENOMIC DNA]</scope>
    <source>
        <strain evidence="5 6">NRRL 28638</strain>
    </source>
</reference>
<keyword evidence="2" id="KW-1015">Disulfide bond</keyword>
<dbReference type="Pfam" id="PF00089">
    <property type="entry name" value="Trypsin"/>
    <property type="match status" value="1"/>
</dbReference>
<keyword evidence="3 5" id="KW-0645">Protease</keyword>
<feature type="domain" description="Peptidase S1" evidence="4">
    <location>
        <begin position="11"/>
        <end position="243"/>
    </location>
</feature>
<dbReference type="InterPro" id="IPR043504">
    <property type="entry name" value="Peptidase_S1_PA_chymotrypsin"/>
</dbReference>
<organism evidence="5 6">
    <name type="scientific">Conidiobolus coronatus (strain ATCC 28846 / CBS 209.66 / NRRL 28638)</name>
    <name type="common">Delacroixia coronata</name>
    <dbReference type="NCBI Taxonomy" id="796925"/>
    <lineage>
        <taxon>Eukaryota</taxon>
        <taxon>Fungi</taxon>
        <taxon>Fungi incertae sedis</taxon>
        <taxon>Zoopagomycota</taxon>
        <taxon>Entomophthoromycotina</taxon>
        <taxon>Entomophthoromycetes</taxon>
        <taxon>Entomophthorales</taxon>
        <taxon>Ancylistaceae</taxon>
        <taxon>Conidiobolus</taxon>
    </lineage>
</organism>
<dbReference type="GO" id="GO:0004252">
    <property type="term" value="F:serine-type endopeptidase activity"/>
    <property type="evidence" value="ECO:0007669"/>
    <property type="project" value="InterPro"/>
</dbReference>
<dbReference type="PRINTS" id="PR00722">
    <property type="entry name" value="CHYMOTRYPSIN"/>
</dbReference>
<name>A0A137NYF7_CONC2</name>
<evidence type="ECO:0000256" key="1">
    <source>
        <dbReference type="ARBA" id="ARBA00007664"/>
    </source>
</evidence>
<dbReference type="PROSITE" id="PS00135">
    <property type="entry name" value="TRYPSIN_SER"/>
    <property type="match status" value="1"/>
</dbReference>
<dbReference type="PANTHER" id="PTHR24276">
    <property type="entry name" value="POLYSERASE-RELATED"/>
    <property type="match status" value="1"/>
</dbReference>
<dbReference type="SMART" id="SM00020">
    <property type="entry name" value="Tryp_SPc"/>
    <property type="match status" value="1"/>
</dbReference>